<evidence type="ECO:0000313" key="6">
    <source>
        <dbReference type="Proteomes" id="UP000192610"/>
    </source>
</evidence>
<dbReference type="PANTHER" id="PTHR43179">
    <property type="entry name" value="RHAMNOSYLTRANSFERASE WBBL"/>
    <property type="match status" value="1"/>
</dbReference>
<organism evidence="5 6">
    <name type="scientific">Niastella yeongjuensis</name>
    <dbReference type="NCBI Taxonomy" id="354355"/>
    <lineage>
        <taxon>Bacteria</taxon>
        <taxon>Pseudomonadati</taxon>
        <taxon>Bacteroidota</taxon>
        <taxon>Chitinophagia</taxon>
        <taxon>Chitinophagales</taxon>
        <taxon>Chitinophagaceae</taxon>
        <taxon>Niastella</taxon>
    </lineage>
</organism>
<protein>
    <submittedName>
        <fullName evidence="5">Glycosyl transferase family 2</fullName>
    </submittedName>
</protein>
<keyword evidence="6" id="KW-1185">Reference proteome</keyword>
<proteinExistence type="inferred from homology"/>
<dbReference type="PANTHER" id="PTHR43179:SF12">
    <property type="entry name" value="GALACTOFURANOSYLTRANSFERASE GLFT2"/>
    <property type="match status" value="1"/>
</dbReference>
<dbReference type="EMBL" id="LVXG01000009">
    <property type="protein sequence ID" value="OQP52117.1"/>
    <property type="molecule type" value="Genomic_DNA"/>
</dbReference>
<dbReference type="OrthoDB" id="9771846at2"/>
<feature type="domain" description="Glycosyltransferase 2-like" evidence="4">
    <location>
        <begin position="7"/>
        <end position="129"/>
    </location>
</feature>
<dbReference type="STRING" id="354355.SAMN05660816_05432"/>
<evidence type="ECO:0000256" key="2">
    <source>
        <dbReference type="ARBA" id="ARBA00022676"/>
    </source>
</evidence>
<dbReference type="RefSeq" id="WP_081198150.1">
    <property type="nucleotide sequence ID" value="NZ_FOCZ01000013.1"/>
</dbReference>
<dbReference type="InterPro" id="IPR001173">
    <property type="entry name" value="Glyco_trans_2-like"/>
</dbReference>
<dbReference type="Gene3D" id="3.90.550.10">
    <property type="entry name" value="Spore Coat Polysaccharide Biosynthesis Protein SpsA, Chain A"/>
    <property type="match status" value="1"/>
</dbReference>
<comment type="caution">
    <text evidence="5">The sequence shown here is derived from an EMBL/GenBank/DDBJ whole genome shotgun (WGS) entry which is preliminary data.</text>
</comment>
<evidence type="ECO:0000256" key="3">
    <source>
        <dbReference type="ARBA" id="ARBA00022679"/>
    </source>
</evidence>
<keyword evidence="3 5" id="KW-0808">Transferase</keyword>
<accession>A0A1V9F1B8</accession>
<dbReference type="CDD" id="cd04186">
    <property type="entry name" value="GT_2_like_c"/>
    <property type="match status" value="1"/>
</dbReference>
<sequence length="342" mass="39228">MSTPLVSIVILNWNGRNFLQKFLPFVVATTYNNKEVVVVDNASTDDSIAYLQQHWPTVRIVQNEANFGFAQGYNEGLKHIQADYYVLLNSDVEVTPNWLNAMVELMEKDRTIGACQPKLLQYDNRTLFEYAGGAGGWLDHLGYPFARGRIFDVCEKDEGQYDTAEPIFWASGAAMFVRANLYHALGGLDEYFFAHQEEIDFCWRLQLAGYKVFACPQSIVYHVGGGTLPKGNARKVLLNFRNNLVMMAKNLPRYEAIWKISYRFVLDYVSAFKSLLAGEKTYYRSVMKAHGAFLKWLFVIRKKGLFPPKKKNELHGYLHKSVVWSYFVKGKKTFTEIVDNKA</sequence>
<name>A0A1V9F1B8_9BACT</name>
<evidence type="ECO:0000259" key="4">
    <source>
        <dbReference type="Pfam" id="PF00535"/>
    </source>
</evidence>
<dbReference type="Proteomes" id="UP000192610">
    <property type="component" value="Unassembled WGS sequence"/>
</dbReference>
<dbReference type="InterPro" id="IPR029044">
    <property type="entry name" value="Nucleotide-diphossugar_trans"/>
</dbReference>
<evidence type="ECO:0000256" key="1">
    <source>
        <dbReference type="ARBA" id="ARBA00006739"/>
    </source>
</evidence>
<dbReference type="Pfam" id="PF00535">
    <property type="entry name" value="Glycos_transf_2"/>
    <property type="match status" value="1"/>
</dbReference>
<dbReference type="SUPFAM" id="SSF53448">
    <property type="entry name" value="Nucleotide-diphospho-sugar transferases"/>
    <property type="match status" value="1"/>
</dbReference>
<evidence type="ECO:0000313" key="5">
    <source>
        <dbReference type="EMBL" id="OQP52117.1"/>
    </source>
</evidence>
<keyword evidence="2" id="KW-0328">Glycosyltransferase</keyword>
<dbReference type="GO" id="GO:0016757">
    <property type="term" value="F:glycosyltransferase activity"/>
    <property type="evidence" value="ECO:0007669"/>
    <property type="project" value="UniProtKB-KW"/>
</dbReference>
<reference evidence="6" key="1">
    <citation type="submission" date="2016-04" db="EMBL/GenBank/DDBJ databases">
        <authorList>
            <person name="Chen L."/>
            <person name="Zhuang W."/>
            <person name="Wang G."/>
        </authorList>
    </citation>
    <scope>NUCLEOTIDE SEQUENCE [LARGE SCALE GENOMIC DNA]</scope>
    <source>
        <strain evidence="6">17621</strain>
    </source>
</reference>
<gene>
    <name evidence="5" type="ORF">A4H97_25445</name>
</gene>
<comment type="similarity">
    <text evidence="1">Belongs to the glycosyltransferase 2 family.</text>
</comment>
<dbReference type="AlphaFoldDB" id="A0A1V9F1B8"/>